<protein>
    <submittedName>
        <fullName evidence="2">Uncharacterized protein</fullName>
    </submittedName>
</protein>
<reference evidence="2" key="1">
    <citation type="submission" date="2013-05" db="EMBL/GenBank/DDBJ databases">
        <authorList>
            <person name="Yim A.K.Y."/>
            <person name="Chan T.F."/>
            <person name="Ji K.M."/>
            <person name="Liu X.Y."/>
            <person name="Zhou J.W."/>
            <person name="Li R.Q."/>
            <person name="Yang K.Y."/>
            <person name="Li J."/>
            <person name="Li M."/>
            <person name="Law P.T.W."/>
            <person name="Wu Y.L."/>
            <person name="Cai Z.L."/>
            <person name="Qin H."/>
            <person name="Bao Y."/>
            <person name="Leung R.K.K."/>
            <person name="Ng P.K.S."/>
            <person name="Zou J."/>
            <person name="Zhong X.J."/>
            <person name="Ran P.X."/>
            <person name="Zhong N.S."/>
            <person name="Liu Z.G."/>
            <person name="Tsui S.K.W."/>
        </authorList>
    </citation>
    <scope>NUCLEOTIDE SEQUENCE</scope>
    <source>
        <strain evidence="2">Derf</strain>
        <tissue evidence="2">Whole organism</tissue>
    </source>
</reference>
<evidence type="ECO:0000313" key="3">
    <source>
        <dbReference type="Proteomes" id="UP000790347"/>
    </source>
</evidence>
<evidence type="ECO:0000313" key="2">
    <source>
        <dbReference type="EMBL" id="KAH9522825.1"/>
    </source>
</evidence>
<name>A0A922I8W1_DERFA</name>
<dbReference type="Proteomes" id="UP000790347">
    <property type="component" value="Unassembled WGS sequence"/>
</dbReference>
<dbReference type="AlphaFoldDB" id="A0A922I8W1"/>
<dbReference type="Proteomes" id="UP000828236">
    <property type="component" value="Unassembled WGS sequence"/>
</dbReference>
<organism evidence="2 3">
    <name type="scientific">Dermatophagoides farinae</name>
    <name type="common">American house dust mite</name>
    <dbReference type="NCBI Taxonomy" id="6954"/>
    <lineage>
        <taxon>Eukaryota</taxon>
        <taxon>Metazoa</taxon>
        <taxon>Ecdysozoa</taxon>
        <taxon>Arthropoda</taxon>
        <taxon>Chelicerata</taxon>
        <taxon>Arachnida</taxon>
        <taxon>Acari</taxon>
        <taxon>Acariformes</taxon>
        <taxon>Sarcoptiformes</taxon>
        <taxon>Astigmata</taxon>
        <taxon>Psoroptidia</taxon>
        <taxon>Analgoidea</taxon>
        <taxon>Pyroglyphidae</taxon>
        <taxon>Dermatophagoidinae</taxon>
        <taxon>Dermatophagoides</taxon>
    </lineage>
</organism>
<reference evidence="2" key="4">
    <citation type="journal article" date="2022" name="Res Sq">
        <title>Comparative Genomics Reveals Insights into the Divergent Evolution of Astigmatic Mites and Household Pest Adaptations.</title>
        <authorList>
            <person name="Xiong Q."/>
            <person name="Wan A.T.-Y."/>
            <person name="Liu X.-Y."/>
            <person name="Fung C.S.-H."/>
            <person name="Xiao X."/>
            <person name="Malainual N."/>
            <person name="Hou J."/>
            <person name="Wang L."/>
            <person name="Wang M."/>
            <person name="Yang K."/>
            <person name="Cui Y."/>
            <person name="Leung E."/>
            <person name="Nong W."/>
            <person name="Shin S.-K."/>
            <person name="Au S."/>
            <person name="Jeong K.Y."/>
            <person name="Chew F.T."/>
            <person name="Hui J."/>
            <person name="Leung T.F."/>
            <person name="Tungtrongchitr A."/>
            <person name="Zhong N."/>
            <person name="Liu Z."/>
            <person name="Tsui S."/>
        </authorList>
    </citation>
    <scope>NUCLEOTIDE SEQUENCE</scope>
    <source>
        <strain evidence="2">Derf</strain>
        <tissue evidence="2">Whole organism</tissue>
    </source>
</reference>
<reference evidence="1" key="3">
    <citation type="journal article" date="2021" name="World Allergy Organ. J.">
        <title>Chromosome-level assembly of Dermatophagoides farinae genome and transcriptome reveals two novel allergens Der f 37 and Der f 39.</title>
        <authorList>
            <person name="Chen J."/>
            <person name="Cai Z."/>
            <person name="Fan D."/>
            <person name="Hu J."/>
            <person name="Hou Y."/>
            <person name="He Y."/>
            <person name="Zhang Z."/>
            <person name="Zhao Z."/>
            <person name="Gao P."/>
            <person name="Hu W."/>
            <person name="Sun J."/>
            <person name="Li J."/>
            <person name="Ji K."/>
        </authorList>
    </citation>
    <scope>NUCLEOTIDE SEQUENCE</scope>
    <source>
        <strain evidence="1">JKM2019</strain>
    </source>
</reference>
<evidence type="ECO:0000313" key="1">
    <source>
        <dbReference type="EMBL" id="KAH7638859.1"/>
    </source>
</evidence>
<dbReference type="EMBL" id="ASGP02000002">
    <property type="protein sequence ID" value="KAH9522825.1"/>
    <property type="molecule type" value="Genomic_DNA"/>
</dbReference>
<dbReference type="EMBL" id="SDOV01000007">
    <property type="protein sequence ID" value="KAH7638859.1"/>
    <property type="molecule type" value="Genomic_DNA"/>
</dbReference>
<accession>A0A922I8W1</accession>
<comment type="caution">
    <text evidence="2">The sequence shown here is derived from an EMBL/GenBank/DDBJ whole genome shotgun (WGS) entry which is preliminary data.</text>
</comment>
<reference evidence="1" key="2">
    <citation type="submission" date="2020-06" db="EMBL/GenBank/DDBJ databases">
        <authorList>
            <person name="Ji K."/>
            <person name="Li J."/>
        </authorList>
    </citation>
    <scope>NUCLEOTIDE SEQUENCE</scope>
    <source>
        <strain evidence="1">JKM2019</strain>
        <tissue evidence="1">Whole body</tissue>
    </source>
</reference>
<keyword evidence="3" id="KW-1185">Reference proteome</keyword>
<proteinExistence type="predicted"/>
<gene>
    <name evidence="2" type="ORF">DERF_006383</name>
    <name evidence="1" type="ORF">HUG17_2892</name>
</gene>
<sequence length="127" mass="15020">MYFISKSTILFAISIILIVNYPSLVISRTTEKLEVLDRKLFELLQGRIFVEILEEAVDKLNDLDTCIAKCVGLKSTKRTFNELVNIMRCYDNDRKHTVECKHLKRLRFNVKRKLKQEQCKEIINRNL</sequence>